<organism evidence="2 3">
    <name type="scientific">Thelohanellus kitauei</name>
    <name type="common">Myxosporean</name>
    <dbReference type="NCBI Taxonomy" id="669202"/>
    <lineage>
        <taxon>Eukaryota</taxon>
        <taxon>Metazoa</taxon>
        <taxon>Cnidaria</taxon>
        <taxon>Myxozoa</taxon>
        <taxon>Myxosporea</taxon>
        <taxon>Bivalvulida</taxon>
        <taxon>Platysporina</taxon>
        <taxon>Myxobolidae</taxon>
        <taxon>Thelohanellus</taxon>
    </lineage>
</organism>
<keyword evidence="1" id="KW-0472">Membrane</keyword>
<dbReference type="AlphaFoldDB" id="A0A0C2JMR9"/>
<gene>
    <name evidence="2" type="ORF">RF11_09926</name>
</gene>
<keyword evidence="1" id="KW-1133">Transmembrane helix</keyword>
<accession>A0A0C2JMR9</accession>
<feature type="transmembrane region" description="Helical" evidence="1">
    <location>
        <begin position="103"/>
        <end position="120"/>
    </location>
</feature>
<reference evidence="2 3" key="1">
    <citation type="journal article" date="2014" name="Genome Biol. Evol.">
        <title>The genome of the myxosporean Thelohanellus kitauei shows adaptations to nutrient acquisition within its fish host.</title>
        <authorList>
            <person name="Yang Y."/>
            <person name="Xiong J."/>
            <person name="Zhou Z."/>
            <person name="Huo F."/>
            <person name="Miao W."/>
            <person name="Ran C."/>
            <person name="Liu Y."/>
            <person name="Zhang J."/>
            <person name="Feng J."/>
            <person name="Wang M."/>
            <person name="Wang M."/>
            <person name="Wang L."/>
            <person name="Yao B."/>
        </authorList>
    </citation>
    <scope>NUCLEOTIDE SEQUENCE [LARGE SCALE GENOMIC DNA]</scope>
    <source>
        <strain evidence="2">Wuqing</strain>
    </source>
</reference>
<evidence type="ECO:0000256" key="1">
    <source>
        <dbReference type="SAM" id="Phobius"/>
    </source>
</evidence>
<comment type="caution">
    <text evidence="2">The sequence shown here is derived from an EMBL/GenBank/DDBJ whole genome shotgun (WGS) entry which is preliminary data.</text>
</comment>
<keyword evidence="3" id="KW-1185">Reference proteome</keyword>
<evidence type="ECO:0000313" key="3">
    <source>
        <dbReference type="Proteomes" id="UP000031668"/>
    </source>
</evidence>
<keyword evidence="1" id="KW-0812">Transmembrane</keyword>
<dbReference type="EMBL" id="JWZT01002001">
    <property type="protein sequence ID" value="KII70653.1"/>
    <property type="molecule type" value="Genomic_DNA"/>
</dbReference>
<sequence length="190" mass="20860">MPAFAKFMFGSFASSKVAVERRNEFVASHNASMWEHSSSLKDLQALSMINPIIYFINAGYVPQIFRGNSVDGGDIAVTRALENVLYFFSLVIPKHDLALPQRALLGLALSIFFEIFCLFVEARCRMSLQSSAMWSSEGNSYTVGDFCDSAAPEEAAVDPCLEGSKVLYAHPNACDIEGRIPSTQKACRPS</sequence>
<dbReference type="Proteomes" id="UP000031668">
    <property type="component" value="Unassembled WGS sequence"/>
</dbReference>
<proteinExistence type="predicted"/>
<protein>
    <submittedName>
        <fullName evidence="2">Uncharacterized protein</fullName>
    </submittedName>
</protein>
<name>A0A0C2JMR9_THEKT</name>
<evidence type="ECO:0000313" key="2">
    <source>
        <dbReference type="EMBL" id="KII70653.1"/>
    </source>
</evidence>